<dbReference type="Proteomes" id="UP000239156">
    <property type="component" value="Unassembled WGS sequence"/>
</dbReference>
<dbReference type="Pfam" id="PF20231">
    <property type="entry name" value="DUF6589"/>
    <property type="match status" value="1"/>
</dbReference>
<protein>
    <recommendedName>
        <fullName evidence="2">DUF6589 domain-containing protein</fullName>
    </recommendedName>
</protein>
<reference evidence="3" key="1">
    <citation type="submission" date="2017-12" db="EMBL/GenBank/DDBJ databases">
        <title>Gene loss provides genomic basis for host adaptation in cereal stripe rust fungi.</title>
        <authorList>
            <person name="Xia C."/>
        </authorList>
    </citation>
    <scope>NUCLEOTIDE SEQUENCE [LARGE SCALE GENOMIC DNA]</scope>
    <source>
        <strain evidence="3">93-210</strain>
    </source>
</reference>
<dbReference type="VEuPathDB" id="FungiDB:PSTT_05749"/>
<accession>A0A2S4VMP6</accession>
<dbReference type="InterPro" id="IPR046496">
    <property type="entry name" value="DUF6589"/>
</dbReference>
<feature type="domain" description="DUF6589" evidence="2">
    <location>
        <begin position="16"/>
        <end position="188"/>
    </location>
</feature>
<dbReference type="AlphaFoldDB" id="A0A2S4VMP6"/>
<feature type="compositionally biased region" description="Low complexity" evidence="1">
    <location>
        <begin position="61"/>
        <end position="71"/>
    </location>
</feature>
<gene>
    <name evidence="3" type="ORF">PSTT_05749</name>
</gene>
<evidence type="ECO:0000256" key="1">
    <source>
        <dbReference type="SAM" id="MobiDB-lite"/>
    </source>
</evidence>
<dbReference type="VEuPathDB" id="FungiDB:PSHT_11888"/>
<proteinExistence type="predicted"/>
<sequence length="294" mass="33038">MGFPKSFIPEEKFALSSEKTMEIINKCYLQFFSADALDRADTTEEYQDIEEGDVNDDNAGSSSTNSSQKSESGAHGLINLLLGLRDFATVVECDCAMRARDIGRVINMWTPWSVMANGMMGLKNYAIHLPWMVLLLTKVLPDGLATTLKHSLLVSPRGQEDHLVTKDFYLENHNFWLEYFYNHNSCASWYKACGEIHKSDIHQLHKQNPTATTLNNFLKMAHAQDPLSPTNIQKEKTRDIFKHGAAALQDNDSTGGQKLDCVRPLTILLYCAPNNLLGDPDSTLGDEFFEEQPN</sequence>
<evidence type="ECO:0000259" key="2">
    <source>
        <dbReference type="Pfam" id="PF20231"/>
    </source>
</evidence>
<dbReference type="EMBL" id="PKSL01000043">
    <property type="protein sequence ID" value="POW10796.1"/>
    <property type="molecule type" value="Genomic_DNA"/>
</dbReference>
<feature type="compositionally biased region" description="Acidic residues" evidence="1">
    <location>
        <begin position="44"/>
        <end position="56"/>
    </location>
</feature>
<evidence type="ECO:0000313" key="4">
    <source>
        <dbReference type="Proteomes" id="UP000239156"/>
    </source>
</evidence>
<feature type="region of interest" description="Disordered" evidence="1">
    <location>
        <begin position="44"/>
        <end position="71"/>
    </location>
</feature>
<evidence type="ECO:0000313" key="3">
    <source>
        <dbReference type="EMBL" id="POW10796.1"/>
    </source>
</evidence>
<name>A0A2S4VMP6_9BASI</name>
<keyword evidence="4" id="KW-1185">Reference proteome</keyword>
<organism evidence="3 4">
    <name type="scientific">Puccinia striiformis</name>
    <dbReference type="NCBI Taxonomy" id="27350"/>
    <lineage>
        <taxon>Eukaryota</taxon>
        <taxon>Fungi</taxon>
        <taxon>Dikarya</taxon>
        <taxon>Basidiomycota</taxon>
        <taxon>Pucciniomycotina</taxon>
        <taxon>Pucciniomycetes</taxon>
        <taxon>Pucciniales</taxon>
        <taxon>Pucciniaceae</taxon>
        <taxon>Puccinia</taxon>
    </lineage>
</organism>
<comment type="caution">
    <text evidence="3">The sequence shown here is derived from an EMBL/GenBank/DDBJ whole genome shotgun (WGS) entry which is preliminary data.</text>
</comment>